<name>A0AAX6N651_PRIAR</name>
<evidence type="ECO:0000256" key="1">
    <source>
        <dbReference type="ARBA" id="ARBA00010641"/>
    </source>
</evidence>
<dbReference type="RefSeq" id="WP_223260193.1">
    <property type="nucleotide sequence ID" value="NZ_CAJCKP010000002.1"/>
</dbReference>
<protein>
    <submittedName>
        <fullName evidence="7">RNA polymerase sigma factor SigY</fullName>
    </submittedName>
</protein>
<dbReference type="InterPro" id="IPR013325">
    <property type="entry name" value="RNA_pol_sigma_r2"/>
</dbReference>
<dbReference type="Pfam" id="PF08281">
    <property type="entry name" value="Sigma70_r4_2"/>
    <property type="match status" value="1"/>
</dbReference>
<evidence type="ECO:0000259" key="6">
    <source>
        <dbReference type="Pfam" id="PF08281"/>
    </source>
</evidence>
<evidence type="ECO:0000256" key="3">
    <source>
        <dbReference type="ARBA" id="ARBA00023082"/>
    </source>
</evidence>
<evidence type="ECO:0000313" key="7">
    <source>
        <dbReference type="EMBL" id="MDU9691267.1"/>
    </source>
</evidence>
<dbReference type="InterPro" id="IPR013324">
    <property type="entry name" value="RNA_pol_sigma_r3/r4-like"/>
</dbReference>
<dbReference type="Gene3D" id="1.10.1740.10">
    <property type="match status" value="1"/>
</dbReference>
<dbReference type="AlphaFoldDB" id="A0AAX6N651"/>
<keyword evidence="4" id="KW-0804">Transcription</keyword>
<keyword evidence="3" id="KW-0731">Sigma factor</keyword>
<comment type="caution">
    <text evidence="7">The sequence shown here is derived from an EMBL/GenBank/DDBJ whole genome shotgun (WGS) entry which is preliminary data.</text>
</comment>
<dbReference type="SUPFAM" id="SSF88946">
    <property type="entry name" value="Sigma2 domain of RNA polymerase sigma factors"/>
    <property type="match status" value="1"/>
</dbReference>
<dbReference type="GO" id="GO:0006352">
    <property type="term" value="P:DNA-templated transcription initiation"/>
    <property type="evidence" value="ECO:0007669"/>
    <property type="project" value="InterPro"/>
</dbReference>
<dbReference type="SUPFAM" id="SSF88659">
    <property type="entry name" value="Sigma3 and sigma4 domains of RNA polymerase sigma factors"/>
    <property type="match status" value="1"/>
</dbReference>
<dbReference type="InterPro" id="IPR039425">
    <property type="entry name" value="RNA_pol_sigma-70-like"/>
</dbReference>
<dbReference type="GO" id="GO:0003677">
    <property type="term" value="F:DNA binding"/>
    <property type="evidence" value="ECO:0007669"/>
    <property type="project" value="InterPro"/>
</dbReference>
<proteinExistence type="inferred from homology"/>
<keyword evidence="2" id="KW-0805">Transcription regulation</keyword>
<dbReference type="PANTHER" id="PTHR43133">
    <property type="entry name" value="RNA POLYMERASE ECF-TYPE SIGMA FACTO"/>
    <property type="match status" value="1"/>
</dbReference>
<dbReference type="PANTHER" id="PTHR43133:SF60">
    <property type="entry name" value="RNA POLYMERASE SIGMA FACTOR SIGV"/>
    <property type="match status" value="1"/>
</dbReference>
<dbReference type="GO" id="GO:0016987">
    <property type="term" value="F:sigma factor activity"/>
    <property type="evidence" value="ECO:0007669"/>
    <property type="project" value="UniProtKB-KW"/>
</dbReference>
<dbReference type="EMBL" id="JAPTGD010000001">
    <property type="protein sequence ID" value="MDU9691267.1"/>
    <property type="molecule type" value="Genomic_DNA"/>
</dbReference>
<evidence type="ECO:0000256" key="2">
    <source>
        <dbReference type="ARBA" id="ARBA00023015"/>
    </source>
</evidence>
<evidence type="ECO:0000313" key="8">
    <source>
        <dbReference type="Proteomes" id="UP001269400"/>
    </source>
</evidence>
<feature type="domain" description="RNA polymerase sigma factor 70 region 4 type 2" evidence="6">
    <location>
        <begin position="134"/>
        <end position="175"/>
    </location>
</feature>
<comment type="similarity">
    <text evidence="1">Belongs to the sigma-70 factor family. ECF subfamily.</text>
</comment>
<dbReference type="CDD" id="cd06171">
    <property type="entry name" value="Sigma70_r4"/>
    <property type="match status" value="1"/>
</dbReference>
<organism evidence="7 8">
    <name type="scientific">Priestia aryabhattai</name>
    <name type="common">Bacillus aryabhattai</name>
    <dbReference type="NCBI Taxonomy" id="412384"/>
    <lineage>
        <taxon>Bacteria</taxon>
        <taxon>Bacillati</taxon>
        <taxon>Bacillota</taxon>
        <taxon>Bacilli</taxon>
        <taxon>Bacillales</taxon>
        <taxon>Bacillaceae</taxon>
        <taxon>Priestia</taxon>
    </lineage>
</organism>
<evidence type="ECO:0000256" key="4">
    <source>
        <dbReference type="ARBA" id="ARBA00023163"/>
    </source>
</evidence>
<reference evidence="7" key="2">
    <citation type="submission" date="2022-12" db="EMBL/GenBank/DDBJ databases">
        <authorList>
            <person name="Dechsakulwatana C."/>
            <person name="Rungsihiranrut A."/>
            <person name="Muangchinda C."/>
            <person name="Ningthoujam R."/>
            <person name="Klankeo P."/>
            <person name="Pinyakong O."/>
        </authorList>
    </citation>
    <scope>NUCLEOTIDE SEQUENCE</scope>
    <source>
        <strain evidence="7">TL01-2</strain>
    </source>
</reference>
<dbReference type="NCBIfam" id="NF007216">
    <property type="entry name" value="PRK09638.1"/>
    <property type="match status" value="1"/>
</dbReference>
<dbReference type="Pfam" id="PF04542">
    <property type="entry name" value="Sigma70_r2"/>
    <property type="match status" value="1"/>
</dbReference>
<evidence type="ECO:0000259" key="5">
    <source>
        <dbReference type="Pfam" id="PF04542"/>
    </source>
</evidence>
<dbReference type="InterPro" id="IPR036388">
    <property type="entry name" value="WH-like_DNA-bd_sf"/>
</dbReference>
<dbReference type="InterPro" id="IPR007627">
    <property type="entry name" value="RNA_pol_sigma70_r2"/>
</dbReference>
<dbReference type="NCBIfam" id="TIGR02937">
    <property type="entry name" value="sigma70-ECF"/>
    <property type="match status" value="1"/>
</dbReference>
<reference evidence="7" key="1">
    <citation type="journal article" date="2022" name="J Environ Chem Eng">
        <title>Biodegradation of petroleum oil using a constructed nonpathogenic and heavy metal-tolerant bacterial consortium isolated from marine sponges.</title>
        <authorList>
            <person name="Dechsakulwatana C."/>
            <person name="Rungsihiranrut A."/>
            <person name="Muangchinda C."/>
            <person name="Ningthoujam R."/>
            <person name="Klankeo P."/>
            <person name="Pinyakong O."/>
        </authorList>
    </citation>
    <scope>NUCLEOTIDE SEQUENCE</scope>
    <source>
        <strain evidence="7">TL01-2</strain>
    </source>
</reference>
<dbReference type="InterPro" id="IPR013249">
    <property type="entry name" value="RNA_pol_sigma70_r4_t2"/>
</dbReference>
<feature type="domain" description="RNA polymerase sigma-70 region 2" evidence="5">
    <location>
        <begin position="32"/>
        <end position="99"/>
    </location>
</feature>
<accession>A0AAX6N651</accession>
<dbReference type="Gene3D" id="1.10.10.10">
    <property type="entry name" value="Winged helix-like DNA-binding domain superfamily/Winged helix DNA-binding domain"/>
    <property type="match status" value="1"/>
</dbReference>
<dbReference type="InterPro" id="IPR014284">
    <property type="entry name" value="RNA_pol_sigma-70_dom"/>
</dbReference>
<dbReference type="Proteomes" id="UP001269400">
    <property type="component" value="Unassembled WGS sequence"/>
</dbReference>
<sequence length="185" mass="22092">MKQKGGVTALEQDDFILVQKALQGDDDAFSLLFQRYHSFLYKYLLKLTLDEDLCSELCQEAMMKCYVNLSSYKNEAKFSTWMISIASRLYMDYLRKQKREKSSLQRIKQSLSHQLQWKAKYKGVEWSEMFSDFNELDSRFRIPVLLRHYYGYTYDEIAHMLNMRAGTVKSRVNKGVNILRKEWKE</sequence>
<gene>
    <name evidence="7" type="primary">sigY</name>
    <name evidence="7" type="ORF">O0Q50_08830</name>
</gene>